<dbReference type="Gene3D" id="3.40.50.1220">
    <property type="entry name" value="TPP-binding domain"/>
    <property type="match status" value="1"/>
</dbReference>
<feature type="domain" description="Deacetylase sirtuin-type" evidence="12">
    <location>
        <begin position="14"/>
        <end position="276"/>
    </location>
</feature>
<feature type="binding site" evidence="8">
    <location>
        <position position="262"/>
    </location>
    <ligand>
        <name>NAD(+)</name>
        <dbReference type="ChEBI" id="CHEBI:57540"/>
    </ligand>
</feature>
<name>A0AAE0XHX0_9PEZI</name>
<keyword evidence="2 6" id="KW-0808">Transferase</keyword>
<proteinExistence type="inferred from homology"/>
<dbReference type="Pfam" id="PF02146">
    <property type="entry name" value="SIR2"/>
    <property type="match status" value="1"/>
</dbReference>
<dbReference type="GO" id="GO:0070403">
    <property type="term" value="F:NAD+ binding"/>
    <property type="evidence" value="ECO:0007669"/>
    <property type="project" value="UniProtKB-UniRule"/>
</dbReference>
<dbReference type="PANTHER" id="PTHR11085">
    <property type="entry name" value="NAD-DEPENDENT PROTEIN DEACYLASE SIRTUIN-5, MITOCHONDRIAL-RELATED"/>
    <property type="match status" value="1"/>
</dbReference>
<reference evidence="13" key="1">
    <citation type="journal article" date="2023" name="Mol. Phylogenet. Evol.">
        <title>Genome-scale phylogeny and comparative genomics of the fungal order Sordariales.</title>
        <authorList>
            <person name="Hensen N."/>
            <person name="Bonometti L."/>
            <person name="Westerberg I."/>
            <person name="Brannstrom I.O."/>
            <person name="Guillou S."/>
            <person name="Cros-Aarteil S."/>
            <person name="Calhoun S."/>
            <person name="Haridas S."/>
            <person name="Kuo A."/>
            <person name="Mondo S."/>
            <person name="Pangilinan J."/>
            <person name="Riley R."/>
            <person name="LaButti K."/>
            <person name="Andreopoulos B."/>
            <person name="Lipzen A."/>
            <person name="Chen C."/>
            <person name="Yan M."/>
            <person name="Daum C."/>
            <person name="Ng V."/>
            <person name="Clum A."/>
            <person name="Steindorff A."/>
            <person name="Ohm R.A."/>
            <person name="Martin F."/>
            <person name="Silar P."/>
            <person name="Natvig D.O."/>
            <person name="Lalanne C."/>
            <person name="Gautier V."/>
            <person name="Ament-Velasquez S.L."/>
            <person name="Kruys A."/>
            <person name="Hutchinson M.I."/>
            <person name="Powell A.J."/>
            <person name="Barry K."/>
            <person name="Miller A.N."/>
            <person name="Grigoriev I.V."/>
            <person name="Debuchy R."/>
            <person name="Gladieux P."/>
            <person name="Hiltunen Thoren M."/>
            <person name="Johannesson H."/>
        </authorList>
    </citation>
    <scope>NUCLEOTIDE SEQUENCE</scope>
    <source>
        <strain evidence="13">CBS 314.62</strain>
    </source>
</reference>
<dbReference type="PANTHER" id="PTHR11085:SF6">
    <property type="entry name" value="NAD-DEPENDENT PROTEIN DEACETYLASE SIRTUIN-2"/>
    <property type="match status" value="1"/>
</dbReference>
<evidence type="ECO:0000256" key="5">
    <source>
        <dbReference type="ARBA" id="ARBA00023027"/>
    </source>
</evidence>
<comment type="similarity">
    <text evidence="1 6">Belongs to the sirtuin family. Class I subfamily.</text>
</comment>
<evidence type="ECO:0000259" key="12">
    <source>
        <dbReference type="PROSITE" id="PS50305"/>
    </source>
</evidence>
<evidence type="ECO:0000313" key="13">
    <source>
        <dbReference type="EMBL" id="KAK3693680.1"/>
    </source>
</evidence>
<dbReference type="SUPFAM" id="SSF52467">
    <property type="entry name" value="DHS-like NAD/FAD-binding domain"/>
    <property type="match status" value="1"/>
</dbReference>
<keyword evidence="4 6" id="KW-0862">Zinc</keyword>
<feature type="compositionally biased region" description="Basic and acidic residues" evidence="11">
    <location>
        <begin position="326"/>
        <end position="355"/>
    </location>
</feature>
<feature type="compositionally biased region" description="Polar residues" evidence="11">
    <location>
        <begin position="363"/>
        <end position="393"/>
    </location>
</feature>
<accession>A0AAE0XHX0</accession>
<dbReference type="GO" id="GO:0017136">
    <property type="term" value="F:histone deacetylase activity, NAD-dependent"/>
    <property type="evidence" value="ECO:0007669"/>
    <property type="project" value="InterPro"/>
</dbReference>
<organism evidence="13 14">
    <name type="scientific">Podospora appendiculata</name>
    <dbReference type="NCBI Taxonomy" id="314037"/>
    <lineage>
        <taxon>Eukaryota</taxon>
        <taxon>Fungi</taxon>
        <taxon>Dikarya</taxon>
        <taxon>Ascomycota</taxon>
        <taxon>Pezizomycotina</taxon>
        <taxon>Sordariomycetes</taxon>
        <taxon>Sordariomycetidae</taxon>
        <taxon>Sordariales</taxon>
        <taxon>Podosporaceae</taxon>
        <taxon>Podospora</taxon>
    </lineage>
</organism>
<feature type="region of interest" description="Disordered" evidence="11">
    <location>
        <begin position="326"/>
        <end position="421"/>
    </location>
</feature>
<dbReference type="PIRSF" id="PIRSF037938">
    <property type="entry name" value="SIR2_euk"/>
    <property type="match status" value="1"/>
</dbReference>
<keyword evidence="14" id="KW-1185">Reference proteome</keyword>
<feature type="binding site" evidence="8">
    <location>
        <begin position="52"/>
        <end position="54"/>
    </location>
    <ligand>
        <name>NAD(+)</name>
        <dbReference type="ChEBI" id="CHEBI:57540"/>
    </ligand>
</feature>
<evidence type="ECO:0000256" key="1">
    <source>
        <dbReference type="ARBA" id="ARBA00006924"/>
    </source>
</evidence>
<comment type="cofactor">
    <cofactor evidence="9">
        <name>Zn(2+)</name>
        <dbReference type="ChEBI" id="CHEBI:29105"/>
    </cofactor>
    <text evidence="9">Binds 1 zinc ion per subunit.</text>
</comment>
<dbReference type="InterPro" id="IPR026590">
    <property type="entry name" value="Ssirtuin_cat_dom"/>
</dbReference>
<dbReference type="GO" id="GO:0005634">
    <property type="term" value="C:nucleus"/>
    <property type="evidence" value="ECO:0007669"/>
    <property type="project" value="TreeGrafter"/>
</dbReference>
<keyword evidence="3 6" id="KW-0479">Metal-binding</keyword>
<feature type="binding site" evidence="9 10">
    <location>
        <position position="152"/>
    </location>
    <ligand>
        <name>Zn(2+)</name>
        <dbReference type="ChEBI" id="CHEBI:29105"/>
    </ligand>
</feature>
<gene>
    <name evidence="13" type="ORF">B0T22DRAFT_496379</name>
</gene>
<dbReference type="InterPro" id="IPR003000">
    <property type="entry name" value="Sirtuin"/>
</dbReference>
<feature type="binding site" evidence="8">
    <location>
        <begin position="218"/>
        <end position="219"/>
    </location>
    <ligand>
        <name>NAD(+)</name>
        <dbReference type="ChEBI" id="CHEBI:57540"/>
    </ligand>
</feature>
<feature type="binding site" evidence="9 10">
    <location>
        <position position="176"/>
    </location>
    <ligand>
        <name>Zn(2+)</name>
        <dbReference type="ChEBI" id="CHEBI:29105"/>
    </ligand>
</feature>
<feature type="binding site" evidence="9 10">
    <location>
        <position position="155"/>
    </location>
    <ligand>
        <name>Zn(2+)</name>
        <dbReference type="ChEBI" id="CHEBI:29105"/>
    </ligand>
</feature>
<dbReference type="InterPro" id="IPR017328">
    <property type="entry name" value="Sirtuin_class_I"/>
</dbReference>
<evidence type="ECO:0000313" key="14">
    <source>
        <dbReference type="Proteomes" id="UP001270362"/>
    </source>
</evidence>
<dbReference type="InterPro" id="IPR029035">
    <property type="entry name" value="DHS-like_NAD/FAD-binding_dom"/>
</dbReference>
<evidence type="ECO:0000256" key="4">
    <source>
        <dbReference type="ARBA" id="ARBA00022833"/>
    </source>
</evidence>
<feature type="binding site" evidence="8">
    <location>
        <begin position="242"/>
        <end position="244"/>
    </location>
    <ligand>
        <name>NAD(+)</name>
        <dbReference type="ChEBI" id="CHEBI:57540"/>
    </ligand>
</feature>
<feature type="binding site" evidence="8">
    <location>
        <begin position="42"/>
        <end position="46"/>
    </location>
    <ligand>
        <name>NAD(+)</name>
        <dbReference type="ChEBI" id="CHEBI:57540"/>
    </ligand>
</feature>
<evidence type="ECO:0000256" key="2">
    <source>
        <dbReference type="ARBA" id="ARBA00022679"/>
    </source>
</evidence>
<keyword evidence="5 6" id="KW-0520">NAD</keyword>
<dbReference type="CDD" id="cd01408">
    <property type="entry name" value="SIRT1"/>
    <property type="match status" value="1"/>
</dbReference>
<dbReference type="InterPro" id="IPR026591">
    <property type="entry name" value="Sirtuin_cat_small_dom_sf"/>
</dbReference>
<comment type="caution">
    <text evidence="13">The sequence shown here is derived from an EMBL/GenBank/DDBJ whole genome shotgun (WGS) entry which is preliminary data.</text>
</comment>
<sequence>MGQDQSVVSEGPPVTLSECSLDAVADYIKSGKARRIVVMTGAGISTAAGIPDFRSPETGLYANLAKLNLPEPEAVFDLNFFKTNPKPFYVLAKDLYPGNFHPTISHVFIRMLSSKGLLHQLYTQNIDCLERAAGIPSELIVEAHGSFANQRCIECKTPFPHDLMRDHISRAEVPRCTQPNCNGLVKPDIVFFHEALPSLFYDRIHMADSADLALVMGTSLQVHPFASLPEQVPRHVPRVLFNLERVGSLGSHADDVLVLGDCDTGVRKLADALGWREELEAEWRQLVGKKEAKKQLQGVTKRDAELYDEVTRLADEVDEVLHLKDQEASRKASSEEGEQHAEGITEQQPENRSENSHIPIESQVPTLEVSPQPTGTARDSTPETSKASATATESLAHPAARVSSDYSPGFGLPGDGNKWKY</sequence>
<feature type="binding site" evidence="9 10">
    <location>
        <position position="181"/>
    </location>
    <ligand>
        <name>Zn(2+)</name>
        <dbReference type="ChEBI" id="CHEBI:29105"/>
    </ligand>
</feature>
<evidence type="ECO:0000256" key="9">
    <source>
        <dbReference type="PIRSR" id="PIRSR037938-3"/>
    </source>
</evidence>
<evidence type="ECO:0000256" key="3">
    <source>
        <dbReference type="ARBA" id="ARBA00022723"/>
    </source>
</evidence>
<dbReference type="Gene3D" id="3.30.1600.10">
    <property type="entry name" value="SIR2/SIRT2 'Small Domain"/>
    <property type="match status" value="1"/>
</dbReference>
<evidence type="ECO:0000256" key="7">
    <source>
        <dbReference type="PIRSR" id="PIRSR037938-1"/>
    </source>
</evidence>
<dbReference type="GO" id="GO:0008270">
    <property type="term" value="F:zinc ion binding"/>
    <property type="evidence" value="ECO:0007669"/>
    <property type="project" value="UniProtKB-UniRule"/>
</dbReference>
<reference evidence="13" key="2">
    <citation type="submission" date="2023-06" db="EMBL/GenBank/DDBJ databases">
        <authorList>
            <consortium name="Lawrence Berkeley National Laboratory"/>
            <person name="Haridas S."/>
            <person name="Hensen N."/>
            <person name="Bonometti L."/>
            <person name="Westerberg I."/>
            <person name="Brannstrom I.O."/>
            <person name="Guillou S."/>
            <person name="Cros-Aarteil S."/>
            <person name="Calhoun S."/>
            <person name="Kuo A."/>
            <person name="Mondo S."/>
            <person name="Pangilinan J."/>
            <person name="Riley R."/>
            <person name="Labutti K."/>
            <person name="Andreopoulos B."/>
            <person name="Lipzen A."/>
            <person name="Chen C."/>
            <person name="Yanf M."/>
            <person name="Daum C."/>
            <person name="Ng V."/>
            <person name="Clum A."/>
            <person name="Steindorff A."/>
            <person name="Ohm R."/>
            <person name="Martin F."/>
            <person name="Silar P."/>
            <person name="Natvig D."/>
            <person name="Lalanne C."/>
            <person name="Gautier V."/>
            <person name="Ament-Velasquez S.L."/>
            <person name="Kruys A."/>
            <person name="Hutchinson M.I."/>
            <person name="Powell A.J."/>
            <person name="Barry K."/>
            <person name="Miller A.N."/>
            <person name="Grigoriev I.V."/>
            <person name="Debuchy R."/>
            <person name="Gladieux P."/>
            <person name="Thoren M.H."/>
            <person name="Johannesson H."/>
        </authorList>
    </citation>
    <scope>NUCLEOTIDE SEQUENCE</scope>
    <source>
        <strain evidence="13">CBS 314.62</strain>
    </source>
</reference>
<protein>
    <recommendedName>
        <fullName evidence="6">NAD-dependent protein deacetylase</fullName>
        <ecNumber evidence="6">2.3.1.286</ecNumber>
    </recommendedName>
</protein>
<dbReference type="InterPro" id="IPR050134">
    <property type="entry name" value="NAD-dep_sirtuin_deacylases"/>
</dbReference>
<evidence type="ECO:0000256" key="11">
    <source>
        <dbReference type="SAM" id="MobiDB-lite"/>
    </source>
</evidence>
<evidence type="ECO:0000256" key="8">
    <source>
        <dbReference type="PIRSR" id="PIRSR037938-2"/>
    </source>
</evidence>
<dbReference type="Proteomes" id="UP001270362">
    <property type="component" value="Unassembled WGS sequence"/>
</dbReference>
<dbReference type="EMBL" id="JAULSO010000001">
    <property type="protein sequence ID" value="KAK3693680.1"/>
    <property type="molecule type" value="Genomic_DNA"/>
</dbReference>
<dbReference type="EC" id="2.3.1.286" evidence="6"/>
<dbReference type="PROSITE" id="PS50305">
    <property type="entry name" value="SIRTUIN"/>
    <property type="match status" value="1"/>
</dbReference>
<dbReference type="AlphaFoldDB" id="A0AAE0XHX0"/>
<feature type="binding site" evidence="8">
    <location>
        <begin position="124"/>
        <end position="127"/>
    </location>
    <ligand>
        <name>NAD(+)</name>
        <dbReference type="ChEBI" id="CHEBI:57540"/>
    </ligand>
</feature>
<evidence type="ECO:0000256" key="10">
    <source>
        <dbReference type="PROSITE-ProRule" id="PRU00236"/>
    </source>
</evidence>
<feature type="active site" description="Proton acceptor" evidence="7 10">
    <location>
        <position position="144"/>
    </location>
</feature>
<evidence type="ECO:0000256" key="6">
    <source>
        <dbReference type="PIRNR" id="PIRNR037938"/>
    </source>
</evidence>
<comment type="catalytic activity">
    <reaction evidence="6">
        <text>N(6)-acetyl-L-lysyl-[protein] + NAD(+) + H2O = 2''-O-acetyl-ADP-D-ribose + nicotinamide + L-lysyl-[protein]</text>
        <dbReference type="Rhea" id="RHEA:43636"/>
        <dbReference type="Rhea" id="RHEA-COMP:9752"/>
        <dbReference type="Rhea" id="RHEA-COMP:10731"/>
        <dbReference type="ChEBI" id="CHEBI:15377"/>
        <dbReference type="ChEBI" id="CHEBI:17154"/>
        <dbReference type="ChEBI" id="CHEBI:29969"/>
        <dbReference type="ChEBI" id="CHEBI:57540"/>
        <dbReference type="ChEBI" id="CHEBI:61930"/>
        <dbReference type="ChEBI" id="CHEBI:83767"/>
        <dbReference type="EC" id="2.3.1.286"/>
    </reaction>
</comment>